<protein>
    <submittedName>
        <fullName evidence="1">Uncharacterized protein</fullName>
    </submittedName>
</protein>
<sequence>MPGLTSTTTGGSGTIPVLSITSPTSPVSHNTIATTSTSSNTVNNTITALNASTSHDTQTIRTPINNQLDSAIRVVITPSQSSYFAGEPFSVTITFTNMRTPERSPLIKGSGSGHGHGHKRGSHSISSAPLARPPTSPGTPPARGSGLGGASPSVGGVYGFTGVGGPGRGRSGDDGVVRKGLIGKSRKGNGTVLSSPNPNVAANANASTSSSTTTTNTSNPTAGSSSTSPSTNAASSANGNGSTNPSTSPNPNSSSSTGVLSDLKTDALPELIEQRRKRLLAKSLSVSITPHELDEQLGGMGIGEGTLARSATLPPNSISSRGGYPDPRRSPTSPMIPSPLSRSDTLALSSNHPHARKQSLLDGQLPLNDFGSPATSTPSTLPYSHMSSSGGYPNSPSASSSTFSLALDPIAESAHSPYPSTPMIASPSIETPSHPFNPVEHQHLHHQQHHHQEHRQSGNSVYAYPPPRPQHAGSGLRPLQLSSGISALSSSSSAPTSPYHSTPPSHLSIAKSNSSGGQPQPPRSAFSSTFPQPNAELILYSYVQLTGTLSLSTVPGSMPTAEQVQTMNAVRGALLKKSVVGGGSMDITSSLNTGSSSIAGTGGPGGLGSGQLGHGHGGGAKRPPHRRTHTRSSSFSAGLLALLGGSGTSAPPSSSGSAGTLNTSASWSSGPQRLRAASGGANSSILGKGAVGGGSRIVNAGDGVGLGLNGGGGGVVGVDEEIDPDVPLPTFEVQPSMLAVDLALLPGESRSFGNANE</sequence>
<proteinExistence type="predicted"/>
<dbReference type="Proteomes" id="UP000308600">
    <property type="component" value="Unassembled WGS sequence"/>
</dbReference>
<accession>A0ACD3B256</accession>
<evidence type="ECO:0000313" key="1">
    <source>
        <dbReference type="EMBL" id="TFK71686.1"/>
    </source>
</evidence>
<keyword evidence="2" id="KW-1185">Reference proteome</keyword>
<organism evidence="1 2">
    <name type="scientific">Pluteus cervinus</name>
    <dbReference type="NCBI Taxonomy" id="181527"/>
    <lineage>
        <taxon>Eukaryota</taxon>
        <taxon>Fungi</taxon>
        <taxon>Dikarya</taxon>
        <taxon>Basidiomycota</taxon>
        <taxon>Agaricomycotina</taxon>
        <taxon>Agaricomycetes</taxon>
        <taxon>Agaricomycetidae</taxon>
        <taxon>Agaricales</taxon>
        <taxon>Pluteineae</taxon>
        <taxon>Pluteaceae</taxon>
        <taxon>Pluteus</taxon>
    </lineage>
</organism>
<dbReference type="EMBL" id="ML208294">
    <property type="protein sequence ID" value="TFK71686.1"/>
    <property type="molecule type" value="Genomic_DNA"/>
</dbReference>
<evidence type="ECO:0000313" key="2">
    <source>
        <dbReference type="Proteomes" id="UP000308600"/>
    </source>
</evidence>
<gene>
    <name evidence="1" type="ORF">BDN72DRAFT_855998</name>
</gene>
<name>A0ACD3B256_9AGAR</name>
<reference evidence="1 2" key="1">
    <citation type="journal article" date="2019" name="Nat. Ecol. Evol.">
        <title>Megaphylogeny resolves global patterns of mushroom evolution.</title>
        <authorList>
            <person name="Varga T."/>
            <person name="Krizsan K."/>
            <person name="Foldi C."/>
            <person name="Dima B."/>
            <person name="Sanchez-Garcia M."/>
            <person name="Sanchez-Ramirez S."/>
            <person name="Szollosi G.J."/>
            <person name="Szarkandi J.G."/>
            <person name="Papp V."/>
            <person name="Albert L."/>
            <person name="Andreopoulos W."/>
            <person name="Angelini C."/>
            <person name="Antonin V."/>
            <person name="Barry K.W."/>
            <person name="Bougher N.L."/>
            <person name="Buchanan P."/>
            <person name="Buyck B."/>
            <person name="Bense V."/>
            <person name="Catcheside P."/>
            <person name="Chovatia M."/>
            <person name="Cooper J."/>
            <person name="Damon W."/>
            <person name="Desjardin D."/>
            <person name="Finy P."/>
            <person name="Geml J."/>
            <person name="Haridas S."/>
            <person name="Hughes K."/>
            <person name="Justo A."/>
            <person name="Karasinski D."/>
            <person name="Kautmanova I."/>
            <person name="Kiss B."/>
            <person name="Kocsube S."/>
            <person name="Kotiranta H."/>
            <person name="LaButti K.M."/>
            <person name="Lechner B.E."/>
            <person name="Liimatainen K."/>
            <person name="Lipzen A."/>
            <person name="Lukacs Z."/>
            <person name="Mihaltcheva S."/>
            <person name="Morgado L.N."/>
            <person name="Niskanen T."/>
            <person name="Noordeloos M.E."/>
            <person name="Ohm R.A."/>
            <person name="Ortiz-Santana B."/>
            <person name="Ovrebo C."/>
            <person name="Racz N."/>
            <person name="Riley R."/>
            <person name="Savchenko A."/>
            <person name="Shiryaev A."/>
            <person name="Soop K."/>
            <person name="Spirin V."/>
            <person name="Szebenyi C."/>
            <person name="Tomsovsky M."/>
            <person name="Tulloss R.E."/>
            <person name="Uehling J."/>
            <person name="Grigoriev I.V."/>
            <person name="Vagvolgyi C."/>
            <person name="Papp T."/>
            <person name="Martin F.M."/>
            <person name="Miettinen O."/>
            <person name="Hibbett D.S."/>
            <person name="Nagy L.G."/>
        </authorList>
    </citation>
    <scope>NUCLEOTIDE SEQUENCE [LARGE SCALE GENOMIC DNA]</scope>
    <source>
        <strain evidence="1 2">NL-1719</strain>
    </source>
</reference>